<dbReference type="PANTHER" id="PTHR30185:SF13">
    <property type="entry name" value="LICABCH OPERON REGULATOR-RELATED"/>
    <property type="match status" value="1"/>
</dbReference>
<dbReference type="eggNOG" id="COG3711">
    <property type="taxonomic scope" value="Bacteria"/>
</dbReference>
<dbReference type="Proteomes" id="UP000000779">
    <property type="component" value="Chromosome"/>
</dbReference>
<dbReference type="InterPro" id="IPR007737">
    <property type="entry name" value="Mga_HTH"/>
</dbReference>
<dbReference type="InterPro" id="IPR036390">
    <property type="entry name" value="WH_DNA-bd_sf"/>
</dbReference>
<dbReference type="CDD" id="cd05568">
    <property type="entry name" value="PTS_IIB_bgl_like"/>
    <property type="match status" value="1"/>
</dbReference>
<evidence type="ECO:0000259" key="6">
    <source>
        <dbReference type="PROSITE" id="PS51094"/>
    </source>
</evidence>
<dbReference type="GO" id="GO:0008982">
    <property type="term" value="F:protein-N(PI)-phosphohistidine-sugar phosphotransferase activity"/>
    <property type="evidence" value="ECO:0007669"/>
    <property type="project" value="InterPro"/>
</dbReference>
<dbReference type="InterPro" id="IPR036095">
    <property type="entry name" value="PTS_EIIB-like_sf"/>
</dbReference>
<feature type="domain" description="PRD" evidence="8">
    <location>
        <begin position="191"/>
        <end position="293"/>
    </location>
</feature>
<organism evidence="9 10">
    <name type="scientific">Listeria welshimeri serovar 6b (strain ATCC 35897 / DSM 20650 / CCUG 15529 / CIP 8149 / NCTC 11857 / SLCC 5334 / V8)</name>
    <dbReference type="NCBI Taxonomy" id="386043"/>
    <lineage>
        <taxon>Bacteria</taxon>
        <taxon>Bacillati</taxon>
        <taxon>Bacillota</taxon>
        <taxon>Bacilli</taxon>
        <taxon>Bacillales</taxon>
        <taxon>Listeriaceae</taxon>
        <taxon>Listeria</taxon>
    </lineage>
</organism>
<dbReference type="Gene3D" id="1.10.1790.10">
    <property type="entry name" value="PRD domain"/>
    <property type="match status" value="2"/>
</dbReference>
<dbReference type="Gene3D" id="1.10.10.10">
    <property type="entry name" value="Winged helix-like DNA-binding domain superfamily/Winged helix DNA-binding domain"/>
    <property type="match status" value="2"/>
</dbReference>
<dbReference type="SUPFAM" id="SSF46785">
    <property type="entry name" value="Winged helix' DNA-binding domain"/>
    <property type="match status" value="2"/>
</dbReference>
<dbReference type="InterPro" id="IPR003501">
    <property type="entry name" value="PTS_EIIB_2/3"/>
</dbReference>
<evidence type="ECO:0000313" key="9">
    <source>
        <dbReference type="EMBL" id="CAK22148.1"/>
    </source>
</evidence>
<gene>
    <name evidence="9" type="ordered locus">lwe2730</name>
</gene>
<proteinExistence type="predicted"/>
<feature type="domain" description="PTS EIIA type-2" evidence="6">
    <location>
        <begin position="497"/>
        <end position="638"/>
    </location>
</feature>
<feature type="domain" description="PTS EIIB type-2" evidence="7">
    <location>
        <begin position="404"/>
        <end position="493"/>
    </location>
</feature>
<dbReference type="AlphaFoldDB" id="A0AMB6"/>
<evidence type="ECO:0000256" key="1">
    <source>
        <dbReference type="ARBA" id="ARBA00022679"/>
    </source>
</evidence>
<dbReference type="Pfam" id="PF05043">
    <property type="entry name" value="Mga"/>
    <property type="match status" value="1"/>
</dbReference>
<dbReference type="SUPFAM" id="SSF52794">
    <property type="entry name" value="PTS system IIB component-like"/>
    <property type="match status" value="1"/>
</dbReference>
<dbReference type="InterPro" id="IPR036634">
    <property type="entry name" value="PRD_sf"/>
</dbReference>
<dbReference type="InterPro" id="IPR016152">
    <property type="entry name" value="PTrfase/Anion_transptr"/>
</dbReference>
<protein>
    <submittedName>
        <fullName evidence="9">PRD domain protein</fullName>
    </submittedName>
</protein>
<dbReference type="Gene3D" id="3.40.930.10">
    <property type="entry name" value="Mannitol-specific EII, Chain A"/>
    <property type="match status" value="1"/>
</dbReference>
<dbReference type="SUPFAM" id="SSF55804">
    <property type="entry name" value="Phoshotransferase/anion transport protein"/>
    <property type="match status" value="1"/>
</dbReference>
<dbReference type="Pfam" id="PF08279">
    <property type="entry name" value="HTH_11"/>
    <property type="match status" value="1"/>
</dbReference>
<dbReference type="GO" id="GO:0006355">
    <property type="term" value="P:regulation of DNA-templated transcription"/>
    <property type="evidence" value="ECO:0007669"/>
    <property type="project" value="InterPro"/>
</dbReference>
<dbReference type="InterPro" id="IPR011608">
    <property type="entry name" value="PRD"/>
</dbReference>
<dbReference type="InterPro" id="IPR036388">
    <property type="entry name" value="WH-like_DNA-bd_sf"/>
</dbReference>
<dbReference type="SUPFAM" id="SSF63520">
    <property type="entry name" value="PTS-regulatory domain, PRD"/>
    <property type="match status" value="2"/>
</dbReference>
<reference evidence="9 10" key="1">
    <citation type="journal article" date="2006" name="J. Bacteriol.">
        <title>Whole-genome sequence of Listeria welshimeri reveals common steps in genome reduction with Listeria innocua as compared to Listeria monocytogenes.</title>
        <authorList>
            <person name="Hain T."/>
            <person name="Steinweg C."/>
            <person name="Kuenne C.T."/>
            <person name="Billion A."/>
            <person name="Ghai R."/>
            <person name="Chatterjee S.S."/>
            <person name="Domann E."/>
            <person name="Kaerst U."/>
            <person name="Goesmann A."/>
            <person name="Bekel T."/>
            <person name="Bartels D."/>
            <person name="Kaiser O."/>
            <person name="Meyer F."/>
            <person name="Puehler A."/>
            <person name="Weisshaar B."/>
            <person name="Wehland J."/>
            <person name="Liang C."/>
            <person name="Dandekar T."/>
            <person name="Lampidis R."/>
            <person name="Kreft J."/>
            <person name="Goebel W."/>
            <person name="Chakraborty T."/>
        </authorList>
    </citation>
    <scope>NUCLEOTIDE SEQUENCE [LARGE SCALE GENOMIC DNA]</scope>
    <source>
        <strain evidence="10">ATCC 35897 / DSM 20650 / CIP 8149 / NCTC 11857 / SLCC 5334 / V8</strain>
    </source>
</reference>
<dbReference type="PANTHER" id="PTHR30185">
    <property type="entry name" value="CRYPTIC BETA-GLUCOSIDE BGL OPERON ANTITERMINATOR"/>
    <property type="match status" value="1"/>
</dbReference>
<keyword evidence="5" id="KW-0804">Transcription</keyword>
<keyword evidence="1" id="KW-0808">Transferase</keyword>
<dbReference type="PROSITE" id="PS51094">
    <property type="entry name" value="PTS_EIIA_TYPE_2"/>
    <property type="match status" value="1"/>
</dbReference>
<dbReference type="InterPro" id="IPR050661">
    <property type="entry name" value="BglG_antiterminators"/>
</dbReference>
<dbReference type="Gene3D" id="3.40.50.2300">
    <property type="match status" value="1"/>
</dbReference>
<sequence>MSASKLSLPRWKQIVHMLYLKMEFISGRELGEALAVNPRTIRNDIKMINEILKTGGNQIESLSGVGYRLVVSDEKILREVLLDNSVGRANMNIVPMFAEDRTDYIIRYLLLNNDYVKLEKLAEELFVSKSTINLDILEVKRKLKENGLKVEKRASYGIRITGVEVAIRFCFSRYLLVESANPLITDTERNFFSEVNLEMIEQVVISNIAKYNIHMTDISVKNLIIHIAIAVCRVKDNCYVHVTDLEDIEFSIPEFRAAQDIIKEIDLSEGIHFPESEISYLLLHLSSKNRKSDFNNYREYIIVDKMLTKIKELYGYDFKQDQKMISNIALHLKPAINRMKFNMNIQNPYLKNLKSNYPLAFELGLVAKDVLEQELKTKVNEAEVGYLAIHFLYGLDKEVVSDKQKVLIVCASGLGTSQLLESKVRKEFENALDIIGVYSFKEYEQSGTMCDFVISTVPLRMKLHPFVQVSPFLTKADIRNITALIKKDAMENQFNVDKVFKESLFLISDKKDKEQVLIDLASLLLENKIVGADYLPSLFEREEIVPTYLGNGLAAPHPIEANVQETVIGVCICSGGGVKWNEEDQAQVVFMLAVKNRQQQQLATVYELISNLVESPKAMGELKRVTNFEGFMRVLQTL</sequence>
<dbReference type="KEGG" id="lwe:lwe2730"/>
<dbReference type="GO" id="GO:0009401">
    <property type="term" value="P:phosphoenolpyruvate-dependent sugar phosphotransferase system"/>
    <property type="evidence" value="ECO:0007669"/>
    <property type="project" value="InterPro"/>
</dbReference>
<dbReference type="InterPro" id="IPR013196">
    <property type="entry name" value="HTH_11"/>
</dbReference>
<keyword evidence="2" id="KW-0677">Repeat</keyword>
<evidence type="ECO:0000259" key="8">
    <source>
        <dbReference type="PROSITE" id="PS51372"/>
    </source>
</evidence>
<dbReference type="STRING" id="386043.lwe2730"/>
<evidence type="ECO:0000256" key="5">
    <source>
        <dbReference type="ARBA" id="ARBA00023163"/>
    </source>
</evidence>
<evidence type="ECO:0000256" key="3">
    <source>
        <dbReference type="ARBA" id="ARBA00023015"/>
    </source>
</evidence>
<dbReference type="EMBL" id="AM263198">
    <property type="protein sequence ID" value="CAK22148.1"/>
    <property type="molecule type" value="Genomic_DNA"/>
</dbReference>
<dbReference type="eggNOG" id="COG1762">
    <property type="taxonomic scope" value="Bacteria"/>
</dbReference>
<dbReference type="Pfam" id="PF00874">
    <property type="entry name" value="PRD"/>
    <property type="match status" value="2"/>
</dbReference>
<dbReference type="HOGENOM" id="CLU_013442_5_1_9"/>
<dbReference type="InterPro" id="IPR002178">
    <property type="entry name" value="PTS_EIIA_type-2_dom"/>
</dbReference>
<dbReference type="PROSITE" id="PS51372">
    <property type="entry name" value="PRD_2"/>
    <property type="match status" value="2"/>
</dbReference>
<keyword evidence="4" id="KW-0010">Activator</keyword>
<dbReference type="PROSITE" id="PS51099">
    <property type="entry name" value="PTS_EIIB_TYPE_2"/>
    <property type="match status" value="1"/>
</dbReference>
<dbReference type="CDD" id="cd00211">
    <property type="entry name" value="PTS_IIA_fru"/>
    <property type="match status" value="1"/>
</dbReference>
<evidence type="ECO:0000256" key="4">
    <source>
        <dbReference type="ARBA" id="ARBA00023159"/>
    </source>
</evidence>
<dbReference type="OrthoDB" id="3175596at2"/>
<dbReference type="Pfam" id="PF02302">
    <property type="entry name" value="PTS_IIB"/>
    <property type="match status" value="1"/>
</dbReference>
<dbReference type="GeneID" id="61190652"/>
<evidence type="ECO:0000259" key="7">
    <source>
        <dbReference type="PROSITE" id="PS51099"/>
    </source>
</evidence>
<evidence type="ECO:0000313" key="10">
    <source>
        <dbReference type="Proteomes" id="UP000000779"/>
    </source>
</evidence>
<evidence type="ECO:0000256" key="2">
    <source>
        <dbReference type="ARBA" id="ARBA00022737"/>
    </source>
</evidence>
<dbReference type="Pfam" id="PF00359">
    <property type="entry name" value="PTS_EIIA_2"/>
    <property type="match status" value="1"/>
</dbReference>
<dbReference type="InterPro" id="IPR013011">
    <property type="entry name" value="PTS_EIIB_2"/>
</dbReference>
<name>A0AMB6_LISW6</name>
<accession>A0AMB6</accession>
<feature type="domain" description="PRD" evidence="8">
    <location>
        <begin position="294"/>
        <end position="401"/>
    </location>
</feature>
<dbReference type="RefSeq" id="WP_011703419.1">
    <property type="nucleotide sequence ID" value="NC_008555.1"/>
</dbReference>
<keyword evidence="3" id="KW-0805">Transcription regulation</keyword>